<protein>
    <submittedName>
        <fullName evidence="1">Uncharacterized protein</fullName>
    </submittedName>
</protein>
<gene>
    <name evidence="1" type="ORF">Y1Q_0023864</name>
</gene>
<accession>A0A151MKF7</accession>
<dbReference type="EMBL" id="AKHW03005996">
    <property type="protein sequence ID" value="KYO25031.1"/>
    <property type="molecule type" value="Genomic_DNA"/>
</dbReference>
<dbReference type="Proteomes" id="UP000050525">
    <property type="component" value="Unassembled WGS sequence"/>
</dbReference>
<reference evidence="1 2" key="1">
    <citation type="journal article" date="2012" name="Genome Biol.">
        <title>Sequencing three crocodilian genomes to illuminate the evolution of archosaurs and amniotes.</title>
        <authorList>
            <person name="St John J.A."/>
            <person name="Braun E.L."/>
            <person name="Isberg S.R."/>
            <person name="Miles L.G."/>
            <person name="Chong A.Y."/>
            <person name="Gongora J."/>
            <person name="Dalzell P."/>
            <person name="Moran C."/>
            <person name="Bed'hom B."/>
            <person name="Abzhanov A."/>
            <person name="Burgess S.C."/>
            <person name="Cooksey A.M."/>
            <person name="Castoe T.A."/>
            <person name="Crawford N.G."/>
            <person name="Densmore L.D."/>
            <person name="Drew J.C."/>
            <person name="Edwards S.V."/>
            <person name="Faircloth B.C."/>
            <person name="Fujita M.K."/>
            <person name="Greenwold M.J."/>
            <person name="Hoffmann F.G."/>
            <person name="Howard J.M."/>
            <person name="Iguchi T."/>
            <person name="Janes D.E."/>
            <person name="Khan S.Y."/>
            <person name="Kohno S."/>
            <person name="de Koning A.J."/>
            <person name="Lance S.L."/>
            <person name="McCarthy F.M."/>
            <person name="McCormack J.E."/>
            <person name="Merchant M.E."/>
            <person name="Peterson D.G."/>
            <person name="Pollock D.D."/>
            <person name="Pourmand N."/>
            <person name="Raney B.J."/>
            <person name="Roessler K.A."/>
            <person name="Sanford J.R."/>
            <person name="Sawyer R.H."/>
            <person name="Schmidt C.J."/>
            <person name="Triplett E.W."/>
            <person name="Tuberville T.D."/>
            <person name="Venegas-Anaya M."/>
            <person name="Howard J.T."/>
            <person name="Jarvis E.D."/>
            <person name="Guillette L.J.Jr."/>
            <person name="Glenn T.C."/>
            <person name="Green R.E."/>
            <person name="Ray D.A."/>
        </authorList>
    </citation>
    <scope>NUCLEOTIDE SEQUENCE [LARGE SCALE GENOMIC DNA]</scope>
    <source>
        <strain evidence="1">KSC_2009_1</strain>
    </source>
</reference>
<sequence>MQRTAQKTGWVKIKDMQWLFKDAPKLVATAVANTGLNWRPPQLKILTRKRDLKQQTLQHLALWCWKGYPAFPGCVRTIAASFIAQPPTTVNRFQFLD</sequence>
<name>A0A151MKF7_ALLMI</name>
<proteinExistence type="predicted"/>
<keyword evidence="2" id="KW-1185">Reference proteome</keyword>
<evidence type="ECO:0000313" key="2">
    <source>
        <dbReference type="Proteomes" id="UP000050525"/>
    </source>
</evidence>
<organism evidence="1 2">
    <name type="scientific">Alligator mississippiensis</name>
    <name type="common">American alligator</name>
    <dbReference type="NCBI Taxonomy" id="8496"/>
    <lineage>
        <taxon>Eukaryota</taxon>
        <taxon>Metazoa</taxon>
        <taxon>Chordata</taxon>
        <taxon>Craniata</taxon>
        <taxon>Vertebrata</taxon>
        <taxon>Euteleostomi</taxon>
        <taxon>Archelosauria</taxon>
        <taxon>Archosauria</taxon>
        <taxon>Crocodylia</taxon>
        <taxon>Alligatoridae</taxon>
        <taxon>Alligatorinae</taxon>
        <taxon>Alligator</taxon>
    </lineage>
</organism>
<comment type="caution">
    <text evidence="1">The sequence shown here is derived from an EMBL/GenBank/DDBJ whole genome shotgun (WGS) entry which is preliminary data.</text>
</comment>
<evidence type="ECO:0000313" key="1">
    <source>
        <dbReference type="EMBL" id="KYO25031.1"/>
    </source>
</evidence>
<dbReference type="AlphaFoldDB" id="A0A151MKF7"/>